<protein>
    <submittedName>
        <fullName evidence="2">Uncharacterized protein</fullName>
    </submittedName>
</protein>
<keyword evidence="3" id="KW-1185">Reference proteome</keyword>
<feature type="transmembrane region" description="Helical" evidence="1">
    <location>
        <begin position="213"/>
        <end position="237"/>
    </location>
</feature>
<proteinExistence type="predicted"/>
<feature type="transmembrane region" description="Helical" evidence="1">
    <location>
        <begin position="467"/>
        <end position="491"/>
    </location>
</feature>
<feature type="transmembrane region" description="Helical" evidence="1">
    <location>
        <begin position="385"/>
        <end position="413"/>
    </location>
</feature>
<dbReference type="VEuPathDB" id="AmoebaDB:NF0077490"/>
<evidence type="ECO:0000256" key="1">
    <source>
        <dbReference type="SAM" id="Phobius"/>
    </source>
</evidence>
<feature type="transmembrane region" description="Helical" evidence="1">
    <location>
        <begin position="284"/>
        <end position="303"/>
    </location>
</feature>
<dbReference type="EMBL" id="VFQX01000066">
    <property type="protein sequence ID" value="KAF0972697.1"/>
    <property type="molecule type" value="Genomic_DNA"/>
</dbReference>
<dbReference type="RefSeq" id="XP_044557411.1">
    <property type="nucleotide sequence ID" value="XM_044712852.1"/>
</dbReference>
<organism evidence="2 3">
    <name type="scientific">Naegleria fowleri</name>
    <name type="common">Brain eating amoeba</name>
    <dbReference type="NCBI Taxonomy" id="5763"/>
    <lineage>
        <taxon>Eukaryota</taxon>
        <taxon>Discoba</taxon>
        <taxon>Heterolobosea</taxon>
        <taxon>Tetramitia</taxon>
        <taxon>Eutetramitia</taxon>
        <taxon>Vahlkampfiidae</taxon>
        <taxon>Naegleria</taxon>
    </lineage>
</organism>
<dbReference type="GeneID" id="68116163"/>
<sequence length="518" mass="59644">MQLPTIIHFISVHSSFLNPSANNTTPYPSFTSVMIDAAIYSFTDFSNFRDSMIYFTTNRMDVCSYVRNTGNDIAVDGSNACEYFFCDTNATVADPFYRKLAESSVFGLVEMFCKYCDLGNDTLKARIWNVSTCPYIRRTCEVAMTRDSSIDQFSLCGSEKSTCLPFPYFDGKLFDLDNLYYCYCENEKRWGIDCKDFSVIDARLYLDWTVFTIAYGIEAIIAIFVLLLPGVLQISFLKSIRYLFLRFNTYIRTLWTGNAENPMGYADEQIYTPFKWFSVRHLRLVVMIVISISLFTYTLVRIICHAAKPYDMFAVLDIFLSLCFYFMTTGFLLIAVLWSNIALSDKRKGSTDQLLMPLRVIMFVVLGFMLLLAIAYVIAERLLRLASGIVLIFSMVIFIGLSVSLFVFGLKLYWDLSRIRKEGISITSLRFTKFMFASLVVFALTCVFFLLASLTKVSHTGILSKYYALWQMLFVDFFMLCLHALLIYILYDHKAAMDLYEFVYWPFCSCCSKKKAGH</sequence>
<feature type="transmembrane region" description="Helical" evidence="1">
    <location>
        <begin position="318"/>
        <end position="339"/>
    </location>
</feature>
<feature type="transmembrane region" description="Helical" evidence="1">
    <location>
        <begin position="360"/>
        <end position="379"/>
    </location>
</feature>
<dbReference type="VEuPathDB" id="AmoebaDB:FDP41_008946"/>
<keyword evidence="1" id="KW-0472">Membrane</keyword>
<feature type="transmembrane region" description="Helical" evidence="1">
    <location>
        <begin position="434"/>
        <end position="455"/>
    </location>
</feature>
<dbReference type="Proteomes" id="UP000444721">
    <property type="component" value="Unassembled WGS sequence"/>
</dbReference>
<gene>
    <name evidence="2" type="ORF">FDP41_008946</name>
</gene>
<dbReference type="AlphaFoldDB" id="A0A6A5B3S5"/>
<evidence type="ECO:0000313" key="2">
    <source>
        <dbReference type="EMBL" id="KAF0972697.1"/>
    </source>
</evidence>
<keyword evidence="1" id="KW-0812">Transmembrane</keyword>
<dbReference type="OrthoDB" id="10255992at2759"/>
<dbReference type="VEuPathDB" id="AmoebaDB:NfTy_047480"/>
<name>A0A6A5B3S5_NAEFO</name>
<evidence type="ECO:0000313" key="3">
    <source>
        <dbReference type="Proteomes" id="UP000444721"/>
    </source>
</evidence>
<accession>A0A6A5B3S5</accession>
<reference evidence="2 3" key="1">
    <citation type="journal article" date="2019" name="Sci. Rep.">
        <title>Nanopore sequencing improves the draft genome of the human pathogenic amoeba Naegleria fowleri.</title>
        <authorList>
            <person name="Liechti N."/>
            <person name="Schurch N."/>
            <person name="Bruggmann R."/>
            <person name="Wittwer M."/>
        </authorList>
    </citation>
    <scope>NUCLEOTIDE SEQUENCE [LARGE SCALE GENOMIC DNA]</scope>
    <source>
        <strain evidence="2 3">ATCC 30894</strain>
    </source>
</reference>
<keyword evidence="1" id="KW-1133">Transmembrane helix</keyword>
<comment type="caution">
    <text evidence="2">The sequence shown here is derived from an EMBL/GenBank/DDBJ whole genome shotgun (WGS) entry which is preliminary data.</text>
</comment>
<dbReference type="OMA" id="NTYIRTL"/>